<dbReference type="Proteomes" id="UP001387100">
    <property type="component" value="Unassembled WGS sequence"/>
</dbReference>
<evidence type="ECO:0000259" key="1">
    <source>
        <dbReference type="Pfam" id="PF03819"/>
    </source>
</evidence>
<dbReference type="PANTHER" id="PTHR30522">
    <property type="entry name" value="NUCLEOSIDE TRIPHOSPHATE PYROPHOSPHOHYDROLASE"/>
    <property type="match status" value="1"/>
</dbReference>
<organism evidence="2 3">
    <name type="scientific">Pseudokineococcus basanitobsidens</name>
    <dbReference type="NCBI Taxonomy" id="1926649"/>
    <lineage>
        <taxon>Bacteria</taxon>
        <taxon>Bacillati</taxon>
        <taxon>Actinomycetota</taxon>
        <taxon>Actinomycetes</taxon>
        <taxon>Kineosporiales</taxon>
        <taxon>Kineosporiaceae</taxon>
        <taxon>Pseudokineococcus</taxon>
    </lineage>
</organism>
<accession>A0ABU8RMW4</accession>
<comment type="caution">
    <text evidence="2">The sequence shown here is derived from an EMBL/GenBank/DDBJ whole genome shotgun (WGS) entry which is preliminary data.</text>
</comment>
<name>A0ABU8RMW4_9ACTN</name>
<keyword evidence="3" id="KW-1185">Reference proteome</keyword>
<dbReference type="InterPro" id="IPR004518">
    <property type="entry name" value="MazG-like_dom"/>
</dbReference>
<evidence type="ECO:0000313" key="3">
    <source>
        <dbReference type="Proteomes" id="UP001387100"/>
    </source>
</evidence>
<gene>
    <name evidence="2" type="ORF">WDZ17_13425</name>
</gene>
<dbReference type="Gene3D" id="1.10.287.1080">
    <property type="entry name" value="MazG-like"/>
    <property type="match status" value="1"/>
</dbReference>
<dbReference type="Pfam" id="PF03819">
    <property type="entry name" value="MazG"/>
    <property type="match status" value="1"/>
</dbReference>
<dbReference type="InterPro" id="IPR048015">
    <property type="entry name" value="NTP-PPase_MazG-like_N"/>
</dbReference>
<dbReference type="SUPFAM" id="SSF101386">
    <property type="entry name" value="all-alpha NTP pyrophosphatases"/>
    <property type="match status" value="1"/>
</dbReference>
<dbReference type="EMBL" id="JBBIAA010000019">
    <property type="protein sequence ID" value="MEJ5946293.1"/>
    <property type="molecule type" value="Genomic_DNA"/>
</dbReference>
<protein>
    <submittedName>
        <fullName evidence="2">MazG nucleotide pyrophosphohydrolase domain-containing protein</fullName>
    </submittedName>
</protein>
<dbReference type="RefSeq" id="WP_339575677.1">
    <property type="nucleotide sequence ID" value="NZ_JBBIAA010000019.1"/>
</dbReference>
<dbReference type="PANTHER" id="PTHR30522:SF0">
    <property type="entry name" value="NUCLEOSIDE TRIPHOSPHATE PYROPHOSPHOHYDROLASE"/>
    <property type="match status" value="1"/>
</dbReference>
<feature type="domain" description="NTP pyrophosphohydrolase MazG-like" evidence="1">
    <location>
        <begin position="103"/>
        <end position="179"/>
    </location>
</feature>
<dbReference type="CDD" id="cd11528">
    <property type="entry name" value="NTP-PPase_MazG_Nterm"/>
    <property type="match status" value="1"/>
</dbReference>
<reference evidence="2 3" key="1">
    <citation type="journal article" date="2017" name="Int. J. Syst. Evol. Microbiol.">
        <title>Pseudokineococcus basanitobsidens sp. nov., isolated from volcanic rock.</title>
        <authorList>
            <person name="Lee D.W."/>
            <person name="Park M.Y."/>
            <person name="Kim J.J."/>
            <person name="Kim B.S."/>
        </authorList>
    </citation>
    <scope>NUCLEOTIDE SEQUENCE [LARGE SCALE GENOMIC DNA]</scope>
    <source>
        <strain evidence="2 3">DSM 103726</strain>
    </source>
</reference>
<dbReference type="InterPro" id="IPR011551">
    <property type="entry name" value="NTP_PyrPHydrolase_MazG"/>
</dbReference>
<sequence length="290" mass="30413">MSEVVLASPRLPGLLDRRGWRTLDRADVVVVRGEPAGWAPALDDAGVRWRAEDGVPAAPGEIVLDVSGRGRAPGEPLGAHLLDLVAVMDRLRSPGGCPWDAEQTHATLAPYAIEEAHEVVEAIEEGTPADLVEELGDLLLQVAFHARVAQEATGEGRFDVDDVADRVVAKLVARHPHVFADPAPAGTRPAATAADVQGGWEARKRVEKGRASAFDGIPVALPALARATKVARRASGAGLAAEVAEDDGLGGDLLGSVLEALRQDASADPEAALRAATRAMEARLRALEPR</sequence>
<evidence type="ECO:0000313" key="2">
    <source>
        <dbReference type="EMBL" id="MEJ5946293.1"/>
    </source>
</evidence>
<proteinExistence type="predicted"/>